<accession>A0A4P9XZB4</accession>
<sequence length="229" mass="25608">MAEKKSRASNPPLHPVILGETALSRSSLDSDVRSLFLAFLKVSEELTVKFSYTQPGIFPFIRIRVTLEEWKRLTSPFNPSPGQGYPRWAGEMAYLLLQLRDLEAIDHTLIPVRAPHPGFHDGMASTFDNDFSGVAKDLISGDLAGLARMKQGEEMVEGTNPAQRLRTLIPAYERAKRDAGEEREMELFGDIIYTRASQARSARDRDLREALKQTGSEGWVEGEEEEGNG</sequence>
<keyword evidence="3" id="KW-1185">Reference proteome</keyword>
<evidence type="ECO:0000313" key="2">
    <source>
        <dbReference type="EMBL" id="RKP11826.1"/>
    </source>
</evidence>
<protein>
    <submittedName>
        <fullName evidence="2">Uncharacterized protein</fullName>
    </submittedName>
</protein>
<dbReference type="AlphaFoldDB" id="A0A4P9XZB4"/>
<evidence type="ECO:0000313" key="3">
    <source>
        <dbReference type="Proteomes" id="UP000267251"/>
    </source>
</evidence>
<reference evidence="3" key="1">
    <citation type="journal article" date="2018" name="Nat. Microbiol.">
        <title>Leveraging single-cell genomics to expand the fungal tree of life.</title>
        <authorList>
            <person name="Ahrendt S.R."/>
            <person name="Quandt C.A."/>
            <person name="Ciobanu D."/>
            <person name="Clum A."/>
            <person name="Salamov A."/>
            <person name="Andreopoulos B."/>
            <person name="Cheng J.F."/>
            <person name="Woyke T."/>
            <person name="Pelin A."/>
            <person name="Henrissat B."/>
            <person name="Reynolds N.K."/>
            <person name="Benny G.L."/>
            <person name="Smith M.E."/>
            <person name="James T.Y."/>
            <person name="Grigoriev I.V."/>
        </authorList>
    </citation>
    <scope>NUCLEOTIDE SEQUENCE [LARGE SCALE GENOMIC DNA]</scope>
</reference>
<name>A0A4P9XZB4_9FUNG</name>
<evidence type="ECO:0000256" key="1">
    <source>
        <dbReference type="SAM" id="MobiDB-lite"/>
    </source>
</evidence>
<feature type="compositionally biased region" description="Acidic residues" evidence="1">
    <location>
        <begin position="220"/>
        <end position="229"/>
    </location>
</feature>
<feature type="region of interest" description="Disordered" evidence="1">
    <location>
        <begin position="198"/>
        <end position="229"/>
    </location>
</feature>
<proteinExistence type="predicted"/>
<feature type="compositionally biased region" description="Basic and acidic residues" evidence="1">
    <location>
        <begin position="201"/>
        <end position="211"/>
    </location>
</feature>
<organism evidence="2 3">
    <name type="scientific">Piptocephalis cylindrospora</name>
    <dbReference type="NCBI Taxonomy" id="1907219"/>
    <lineage>
        <taxon>Eukaryota</taxon>
        <taxon>Fungi</taxon>
        <taxon>Fungi incertae sedis</taxon>
        <taxon>Zoopagomycota</taxon>
        <taxon>Zoopagomycotina</taxon>
        <taxon>Zoopagomycetes</taxon>
        <taxon>Zoopagales</taxon>
        <taxon>Piptocephalidaceae</taxon>
        <taxon>Piptocephalis</taxon>
    </lineage>
</organism>
<gene>
    <name evidence="2" type="ORF">BJ684DRAFT_17622</name>
</gene>
<dbReference type="EMBL" id="KZ988631">
    <property type="protein sequence ID" value="RKP11826.1"/>
    <property type="molecule type" value="Genomic_DNA"/>
</dbReference>
<dbReference type="Proteomes" id="UP000267251">
    <property type="component" value="Unassembled WGS sequence"/>
</dbReference>